<dbReference type="InterPro" id="IPR014729">
    <property type="entry name" value="Rossmann-like_a/b/a_fold"/>
</dbReference>
<dbReference type="CDD" id="cd00293">
    <property type="entry name" value="USP-like"/>
    <property type="match status" value="1"/>
</dbReference>
<dbReference type="RefSeq" id="WP_207689540.1">
    <property type="nucleotide sequence ID" value="NZ_CP061799.1"/>
</dbReference>
<accession>A0A975BEB3</accession>
<comment type="similarity">
    <text evidence="1">Belongs to the universal stress protein A family.</text>
</comment>
<dbReference type="AlphaFoldDB" id="A0A975BEB3"/>
<dbReference type="PRINTS" id="PR01438">
    <property type="entry name" value="UNVRSLSTRESS"/>
</dbReference>
<proteinExistence type="inferred from homology"/>
<reference evidence="3" key="1">
    <citation type="journal article" date="2021" name="Microb. Physiol.">
        <title>Proteogenomic Insights into the Physiology of Marine, Sulfate-Reducing, Filamentous Desulfonema limicola and Desulfonema magnum.</title>
        <authorList>
            <person name="Schnaars V."/>
            <person name="Wohlbrand L."/>
            <person name="Scheve S."/>
            <person name="Hinrichs C."/>
            <person name="Reinhardt R."/>
            <person name="Rabus R."/>
        </authorList>
    </citation>
    <scope>NUCLEOTIDE SEQUENCE</scope>
    <source>
        <strain evidence="3">5ac10</strain>
    </source>
</reference>
<feature type="domain" description="UspA" evidence="2">
    <location>
        <begin position="2"/>
        <end position="130"/>
    </location>
</feature>
<gene>
    <name evidence="3" type="ORF">dnl_61530</name>
</gene>
<evidence type="ECO:0000259" key="2">
    <source>
        <dbReference type="Pfam" id="PF00582"/>
    </source>
</evidence>
<organism evidence="3 4">
    <name type="scientific">Desulfonema limicola</name>
    <dbReference type="NCBI Taxonomy" id="45656"/>
    <lineage>
        <taxon>Bacteria</taxon>
        <taxon>Pseudomonadati</taxon>
        <taxon>Thermodesulfobacteriota</taxon>
        <taxon>Desulfobacteria</taxon>
        <taxon>Desulfobacterales</taxon>
        <taxon>Desulfococcaceae</taxon>
        <taxon>Desulfonema</taxon>
    </lineage>
</organism>
<dbReference type="EMBL" id="CP061799">
    <property type="protein sequence ID" value="QTA83738.1"/>
    <property type="molecule type" value="Genomic_DNA"/>
</dbReference>
<protein>
    <submittedName>
        <fullName evidence="3">Universal stress protein family protein</fullName>
    </submittedName>
</protein>
<dbReference type="Gene3D" id="3.40.50.620">
    <property type="entry name" value="HUPs"/>
    <property type="match status" value="1"/>
</dbReference>
<dbReference type="PANTHER" id="PTHR46268">
    <property type="entry name" value="STRESS RESPONSE PROTEIN NHAX"/>
    <property type="match status" value="1"/>
</dbReference>
<name>A0A975BEB3_9BACT</name>
<dbReference type="InterPro" id="IPR006015">
    <property type="entry name" value="Universal_stress_UspA"/>
</dbReference>
<evidence type="ECO:0000313" key="4">
    <source>
        <dbReference type="Proteomes" id="UP000663720"/>
    </source>
</evidence>
<dbReference type="KEGG" id="dli:dnl_61530"/>
<evidence type="ECO:0000313" key="3">
    <source>
        <dbReference type="EMBL" id="QTA83738.1"/>
    </source>
</evidence>
<evidence type="ECO:0000256" key="1">
    <source>
        <dbReference type="ARBA" id="ARBA00008791"/>
    </source>
</evidence>
<dbReference type="PANTHER" id="PTHR46268:SF15">
    <property type="entry name" value="UNIVERSAL STRESS PROTEIN HP_0031"/>
    <property type="match status" value="1"/>
</dbReference>
<dbReference type="SUPFAM" id="SSF52402">
    <property type="entry name" value="Adenine nucleotide alpha hydrolases-like"/>
    <property type="match status" value="1"/>
</dbReference>
<dbReference type="Proteomes" id="UP000663720">
    <property type="component" value="Chromosome"/>
</dbReference>
<dbReference type="InterPro" id="IPR006016">
    <property type="entry name" value="UspA"/>
</dbReference>
<keyword evidence="4" id="KW-1185">Reference proteome</keyword>
<sequence length="130" mass="14477">MKILVGYDGSNSGKEALNEAISHAQAFNARLYIIRSLKGGSEDHFEKIENAERDLAYAESFCQKNEIPCETHLLIRGLGPGEDIVKFADENNIDKIVIGVRRRSHVGKIIFGSNARYIIMEAQCPVITVK</sequence>
<dbReference type="Pfam" id="PF00582">
    <property type="entry name" value="Usp"/>
    <property type="match status" value="1"/>
</dbReference>